<dbReference type="OrthoDB" id="425121at2759"/>
<proteinExistence type="predicted"/>
<protein>
    <submittedName>
        <fullName evidence="1">Uncharacterized protein</fullName>
    </submittedName>
</protein>
<reference evidence="1" key="1">
    <citation type="submission" date="2021-02" db="EMBL/GenBank/DDBJ databases">
        <authorList>
            <person name="Dougan E. K."/>
            <person name="Rhodes N."/>
            <person name="Thang M."/>
            <person name="Chan C."/>
        </authorList>
    </citation>
    <scope>NUCLEOTIDE SEQUENCE</scope>
</reference>
<feature type="non-terminal residue" evidence="1">
    <location>
        <position position="95"/>
    </location>
</feature>
<dbReference type="AlphaFoldDB" id="A0A812W7C5"/>
<keyword evidence="2" id="KW-1185">Reference proteome</keyword>
<comment type="caution">
    <text evidence="1">The sequence shown here is derived from an EMBL/GenBank/DDBJ whole genome shotgun (WGS) entry which is preliminary data.</text>
</comment>
<dbReference type="Proteomes" id="UP000649617">
    <property type="component" value="Unassembled WGS sequence"/>
</dbReference>
<sequence>MGCCCCCCGSGAERVLPEHDPNQSEFEKFQILLAEDVGPGNTHGWKIKKDWPKRYTNQFMMRVSLRDHESGNPNQLLRGDGKYQGVTPEDFLGFL</sequence>
<organism evidence="1 2">
    <name type="scientific">Symbiodinium pilosum</name>
    <name type="common">Dinoflagellate</name>
    <dbReference type="NCBI Taxonomy" id="2952"/>
    <lineage>
        <taxon>Eukaryota</taxon>
        <taxon>Sar</taxon>
        <taxon>Alveolata</taxon>
        <taxon>Dinophyceae</taxon>
        <taxon>Suessiales</taxon>
        <taxon>Symbiodiniaceae</taxon>
        <taxon>Symbiodinium</taxon>
    </lineage>
</organism>
<dbReference type="EMBL" id="CAJNIZ010043969">
    <property type="protein sequence ID" value="CAE7674091.1"/>
    <property type="molecule type" value="Genomic_DNA"/>
</dbReference>
<name>A0A812W7C5_SYMPI</name>
<accession>A0A812W7C5</accession>
<evidence type="ECO:0000313" key="2">
    <source>
        <dbReference type="Proteomes" id="UP000649617"/>
    </source>
</evidence>
<gene>
    <name evidence="1" type="ORF">SPIL2461_LOCUS18651</name>
</gene>
<evidence type="ECO:0000313" key="1">
    <source>
        <dbReference type="EMBL" id="CAE7674091.1"/>
    </source>
</evidence>